<protein>
    <submittedName>
        <fullName evidence="3">PEGA domain protein</fullName>
    </submittedName>
</protein>
<feature type="domain" description="PEGA" evidence="2">
    <location>
        <begin position="33"/>
        <end position="83"/>
    </location>
</feature>
<evidence type="ECO:0000256" key="1">
    <source>
        <dbReference type="SAM" id="SignalP"/>
    </source>
</evidence>
<name>A0A656HC10_THINJ</name>
<dbReference type="RefSeq" id="WP_002708339.1">
    <property type="nucleotide sequence ID" value="NZ_JH651384.1"/>
</dbReference>
<dbReference type="AlphaFoldDB" id="A0A656HC10"/>
<accession>A0A656HC10</accession>
<sequence length="132" mass="13419" precursor="true">MNSYTKTLATVLIGAAMLASTGCASITRGTEQDLAVESNPAGASVTLSNSMKGTTPTSFKVKRKDSLTVTVQKPGYKTAHVQVVPKVSDNGAAGMAGNLLFGGIIGVGVDAANGANKDLQPNPVKVTLEKAK</sequence>
<dbReference type="Pfam" id="PF08308">
    <property type="entry name" value="PEGA"/>
    <property type="match status" value="1"/>
</dbReference>
<dbReference type="InterPro" id="IPR013229">
    <property type="entry name" value="PEGA"/>
</dbReference>
<organism evidence="3 4">
    <name type="scientific">Thiothrix nivea (strain ATCC 35100 / DSM 5205 / JP2)</name>
    <dbReference type="NCBI Taxonomy" id="870187"/>
    <lineage>
        <taxon>Bacteria</taxon>
        <taxon>Pseudomonadati</taxon>
        <taxon>Pseudomonadota</taxon>
        <taxon>Gammaproteobacteria</taxon>
        <taxon>Thiotrichales</taxon>
        <taxon>Thiotrichaceae</taxon>
        <taxon>Thiothrix</taxon>
    </lineage>
</organism>
<dbReference type="OrthoDB" id="194242at2"/>
<reference evidence="4" key="1">
    <citation type="journal article" date="2011" name="Stand. Genomic Sci.">
        <title>Genome sequence of the filamentous, gliding Thiothrix nivea neotype strain (JP2(T)).</title>
        <authorList>
            <person name="Lapidus A."/>
            <person name="Nolan M."/>
            <person name="Lucas S."/>
            <person name="Glavina Del Rio T."/>
            <person name="Tice H."/>
            <person name="Cheng J.F."/>
            <person name="Tapia R."/>
            <person name="Han C."/>
            <person name="Goodwin L."/>
            <person name="Pitluck S."/>
            <person name="Liolios K."/>
            <person name="Pagani I."/>
            <person name="Ivanova N."/>
            <person name="Huntemann M."/>
            <person name="Mavromatis K."/>
            <person name="Mikhailova N."/>
            <person name="Pati A."/>
            <person name="Chen A."/>
            <person name="Palaniappan K."/>
            <person name="Land M."/>
            <person name="Brambilla E.M."/>
            <person name="Rohde M."/>
            <person name="Abt B."/>
            <person name="Verbarg S."/>
            <person name="Goker M."/>
            <person name="Bristow J."/>
            <person name="Eisen J.A."/>
            <person name="Markowitz V."/>
            <person name="Hugenholtz P."/>
            <person name="Kyrpides N.C."/>
            <person name="Klenk H.P."/>
            <person name="Woyke T."/>
        </authorList>
    </citation>
    <scope>NUCLEOTIDE SEQUENCE [LARGE SCALE GENOMIC DNA]</scope>
    <source>
        <strain evidence="4">ATCC 35100 / DSM 5205 / JP2</strain>
    </source>
</reference>
<evidence type="ECO:0000313" key="3">
    <source>
        <dbReference type="EMBL" id="EIJ34408.1"/>
    </source>
</evidence>
<feature type="signal peptide" evidence="1">
    <location>
        <begin position="1"/>
        <end position="24"/>
    </location>
</feature>
<dbReference type="Proteomes" id="UP000005317">
    <property type="component" value="Unassembled WGS sequence"/>
</dbReference>
<feature type="chain" id="PRO_5024846527" evidence="1">
    <location>
        <begin position="25"/>
        <end position="132"/>
    </location>
</feature>
<evidence type="ECO:0000259" key="2">
    <source>
        <dbReference type="Pfam" id="PF08308"/>
    </source>
</evidence>
<keyword evidence="4" id="KW-1185">Reference proteome</keyword>
<dbReference type="EMBL" id="JH651384">
    <property type="protein sequence ID" value="EIJ34408.1"/>
    <property type="molecule type" value="Genomic_DNA"/>
</dbReference>
<proteinExistence type="predicted"/>
<evidence type="ECO:0000313" key="4">
    <source>
        <dbReference type="Proteomes" id="UP000005317"/>
    </source>
</evidence>
<gene>
    <name evidence="3" type="ORF">Thini_1827</name>
</gene>
<keyword evidence="1" id="KW-0732">Signal</keyword>
<dbReference type="PROSITE" id="PS51257">
    <property type="entry name" value="PROKAR_LIPOPROTEIN"/>
    <property type="match status" value="1"/>
</dbReference>